<dbReference type="Proteomes" id="UP000238479">
    <property type="component" value="Chromosome 2"/>
</dbReference>
<evidence type="ECO:0000313" key="1">
    <source>
        <dbReference type="EMBL" id="PRQ49964.1"/>
    </source>
</evidence>
<comment type="caution">
    <text evidence="1">The sequence shown here is derived from an EMBL/GenBank/DDBJ whole genome shotgun (WGS) entry which is preliminary data.</text>
</comment>
<dbReference type="Gramene" id="PRQ49964">
    <property type="protein sequence ID" value="PRQ49964"/>
    <property type="gene ID" value="RchiOBHm_Chr2g0127801"/>
</dbReference>
<proteinExistence type="predicted"/>
<reference evidence="1 2" key="1">
    <citation type="journal article" date="2018" name="Nat. Genet.">
        <title>The Rosa genome provides new insights in the design of modern roses.</title>
        <authorList>
            <person name="Bendahmane M."/>
        </authorList>
    </citation>
    <scope>NUCLEOTIDE SEQUENCE [LARGE SCALE GENOMIC DNA]</scope>
    <source>
        <strain evidence="2">cv. Old Blush</strain>
    </source>
</reference>
<keyword evidence="2" id="KW-1185">Reference proteome</keyword>
<gene>
    <name evidence="1" type="ORF">RchiOBHm_Chr2g0127801</name>
</gene>
<protein>
    <submittedName>
        <fullName evidence="1">Uncharacterized protein</fullName>
    </submittedName>
</protein>
<dbReference type="EMBL" id="PDCK01000040">
    <property type="protein sequence ID" value="PRQ49964.1"/>
    <property type="molecule type" value="Genomic_DNA"/>
</dbReference>
<evidence type="ECO:0000313" key="2">
    <source>
        <dbReference type="Proteomes" id="UP000238479"/>
    </source>
</evidence>
<organism evidence="1 2">
    <name type="scientific">Rosa chinensis</name>
    <name type="common">China rose</name>
    <dbReference type="NCBI Taxonomy" id="74649"/>
    <lineage>
        <taxon>Eukaryota</taxon>
        <taxon>Viridiplantae</taxon>
        <taxon>Streptophyta</taxon>
        <taxon>Embryophyta</taxon>
        <taxon>Tracheophyta</taxon>
        <taxon>Spermatophyta</taxon>
        <taxon>Magnoliopsida</taxon>
        <taxon>eudicotyledons</taxon>
        <taxon>Gunneridae</taxon>
        <taxon>Pentapetalae</taxon>
        <taxon>rosids</taxon>
        <taxon>fabids</taxon>
        <taxon>Rosales</taxon>
        <taxon>Rosaceae</taxon>
        <taxon>Rosoideae</taxon>
        <taxon>Rosoideae incertae sedis</taxon>
        <taxon>Rosa</taxon>
    </lineage>
</organism>
<accession>A0A2P6RU54</accession>
<sequence length="50" mass="5696">MVMEDDAHGNSSSPLALLEMLNALEDGEKMERKWRDKEDGMDEGIGVMKW</sequence>
<name>A0A2P6RU54_ROSCH</name>
<dbReference type="AlphaFoldDB" id="A0A2P6RU54"/>